<evidence type="ECO:0000256" key="1">
    <source>
        <dbReference type="SAM" id="MobiDB-lite"/>
    </source>
</evidence>
<accession>A0ABS4QUW0</accession>
<sequence length="271" mass="29422">MKALVYSASLMAVLIAPAFAQEQTQPTEPQAQTEPSKVVVLSEWRYDPLYATGWSVDHVFDEATVVGRNGEEIGDVENIVFNKQGEVVALIAEVGGLWDIGDTHVSVPWNEVELSEDASRITVPVTEETADNYALAVADPGVIRQGEAGQVATVEEDLATGPNLFKATDIMGDTVYLGETDRYGYVNDIIVNDGKLAAVVSDTRTGGGRGYYAYPYTGPTAWMTHPGRYNLPYRADEITVMQVFDYNKMQRKAGTDQGTTSSTQPAPNTAQ</sequence>
<comment type="caution">
    <text evidence="4">The sequence shown here is derived from an EMBL/GenBank/DDBJ whole genome shotgun (WGS) entry which is preliminary data.</text>
</comment>
<dbReference type="PANTHER" id="PTHR36505:SF1">
    <property type="entry name" value="BLR1072 PROTEIN"/>
    <property type="match status" value="1"/>
</dbReference>
<proteinExistence type="predicted"/>
<keyword evidence="2" id="KW-0732">Signal</keyword>
<protein>
    <submittedName>
        <fullName evidence="4">Uncharacterized protein YrrD</fullName>
    </submittedName>
</protein>
<feature type="chain" id="PRO_5047172598" evidence="2">
    <location>
        <begin position="21"/>
        <end position="271"/>
    </location>
</feature>
<dbReference type="PANTHER" id="PTHR36505">
    <property type="entry name" value="BLR1072 PROTEIN"/>
    <property type="match status" value="1"/>
</dbReference>
<feature type="domain" description="PRC-barrel" evidence="3">
    <location>
        <begin position="64"/>
        <end position="128"/>
    </location>
</feature>
<reference evidence="4 5" key="1">
    <citation type="submission" date="2021-03" db="EMBL/GenBank/DDBJ databases">
        <title>Genomic Encyclopedia of Type Strains, Phase IV (KMG-IV): sequencing the most valuable type-strain genomes for metagenomic binning, comparative biology and taxonomic classification.</title>
        <authorList>
            <person name="Goeker M."/>
        </authorList>
    </citation>
    <scope>NUCLEOTIDE SEQUENCE [LARGE SCALE GENOMIC DNA]</scope>
    <source>
        <strain evidence="4 5">DSM 13372</strain>
    </source>
</reference>
<dbReference type="EMBL" id="JAGILA010000001">
    <property type="protein sequence ID" value="MBP2234421.1"/>
    <property type="molecule type" value="Genomic_DNA"/>
</dbReference>
<dbReference type="Proteomes" id="UP000730739">
    <property type="component" value="Unassembled WGS sequence"/>
</dbReference>
<evidence type="ECO:0000313" key="5">
    <source>
        <dbReference type="Proteomes" id="UP000730739"/>
    </source>
</evidence>
<evidence type="ECO:0000313" key="4">
    <source>
        <dbReference type="EMBL" id="MBP2234421.1"/>
    </source>
</evidence>
<gene>
    <name evidence="4" type="ORF">J2Z31_000911</name>
</gene>
<feature type="region of interest" description="Disordered" evidence="1">
    <location>
        <begin position="252"/>
        <end position="271"/>
    </location>
</feature>
<dbReference type="Gene3D" id="2.30.30.240">
    <property type="entry name" value="PRC-barrel domain"/>
    <property type="match status" value="2"/>
</dbReference>
<evidence type="ECO:0000256" key="2">
    <source>
        <dbReference type="SAM" id="SignalP"/>
    </source>
</evidence>
<name>A0ABS4QUW0_9HYPH</name>
<keyword evidence="5" id="KW-1185">Reference proteome</keyword>
<dbReference type="SUPFAM" id="SSF50346">
    <property type="entry name" value="PRC-barrel domain"/>
    <property type="match status" value="1"/>
</dbReference>
<dbReference type="Pfam" id="PF05239">
    <property type="entry name" value="PRC"/>
    <property type="match status" value="2"/>
</dbReference>
<dbReference type="InterPro" id="IPR027275">
    <property type="entry name" value="PRC-brl_dom"/>
</dbReference>
<feature type="domain" description="PRC-barrel" evidence="3">
    <location>
        <begin position="163"/>
        <end position="217"/>
    </location>
</feature>
<feature type="signal peptide" evidence="2">
    <location>
        <begin position="1"/>
        <end position="20"/>
    </location>
</feature>
<dbReference type="InterPro" id="IPR011033">
    <property type="entry name" value="PRC_barrel-like_sf"/>
</dbReference>
<organism evidence="4 5">
    <name type="scientific">Sinorhizobium kostiense</name>
    <dbReference type="NCBI Taxonomy" id="76747"/>
    <lineage>
        <taxon>Bacteria</taxon>
        <taxon>Pseudomonadati</taxon>
        <taxon>Pseudomonadota</taxon>
        <taxon>Alphaproteobacteria</taxon>
        <taxon>Hyphomicrobiales</taxon>
        <taxon>Rhizobiaceae</taxon>
        <taxon>Sinorhizobium/Ensifer group</taxon>
        <taxon>Sinorhizobium</taxon>
    </lineage>
</organism>
<feature type="compositionally biased region" description="Polar residues" evidence="1">
    <location>
        <begin position="256"/>
        <end position="271"/>
    </location>
</feature>
<dbReference type="RefSeq" id="WP_209600658.1">
    <property type="nucleotide sequence ID" value="NZ_JAGILA010000001.1"/>
</dbReference>
<evidence type="ECO:0000259" key="3">
    <source>
        <dbReference type="Pfam" id="PF05239"/>
    </source>
</evidence>